<dbReference type="InterPro" id="IPR050600">
    <property type="entry name" value="SETD3_SETD6_MTase"/>
</dbReference>
<evidence type="ECO:0000256" key="1">
    <source>
        <dbReference type="SAM" id="Phobius"/>
    </source>
</evidence>
<keyword evidence="1" id="KW-1133">Transmembrane helix</keyword>
<keyword evidence="1" id="KW-0472">Membrane</keyword>
<dbReference type="EMBL" id="CAKOGP040000001">
    <property type="protein sequence ID" value="CAJ1901531.1"/>
    <property type="molecule type" value="Genomic_DNA"/>
</dbReference>
<reference evidence="2" key="1">
    <citation type="submission" date="2023-08" db="EMBL/GenBank/DDBJ databases">
        <authorList>
            <person name="Audoor S."/>
            <person name="Bilcke G."/>
        </authorList>
    </citation>
    <scope>NUCLEOTIDE SEQUENCE</scope>
</reference>
<proteinExistence type="predicted"/>
<comment type="caution">
    <text evidence="2">The sequence shown here is derived from an EMBL/GenBank/DDBJ whole genome shotgun (WGS) entry which is preliminary data.</text>
</comment>
<evidence type="ECO:0000313" key="2">
    <source>
        <dbReference type="EMBL" id="CAJ1901531.1"/>
    </source>
</evidence>
<dbReference type="Proteomes" id="UP001295423">
    <property type="component" value="Unassembled WGS sequence"/>
</dbReference>
<keyword evidence="1" id="KW-0812">Transmembrane</keyword>
<dbReference type="AlphaFoldDB" id="A0AAD2FF72"/>
<protein>
    <recommendedName>
        <fullName evidence="4">SET domain-containing protein</fullName>
    </recommendedName>
</protein>
<dbReference type="InterPro" id="IPR046341">
    <property type="entry name" value="SET_dom_sf"/>
</dbReference>
<accession>A0AAD2FF72</accession>
<evidence type="ECO:0000313" key="3">
    <source>
        <dbReference type="Proteomes" id="UP001295423"/>
    </source>
</evidence>
<dbReference type="CDD" id="cd10527">
    <property type="entry name" value="SET_LSMT"/>
    <property type="match status" value="1"/>
</dbReference>
<dbReference type="Gene3D" id="3.90.1410.10">
    <property type="entry name" value="set domain protein methyltransferase, domain 1"/>
    <property type="match status" value="1"/>
</dbReference>
<evidence type="ECO:0008006" key="4">
    <source>
        <dbReference type="Google" id="ProtNLM"/>
    </source>
</evidence>
<dbReference type="SUPFAM" id="SSF82199">
    <property type="entry name" value="SET domain"/>
    <property type="match status" value="1"/>
</dbReference>
<sequence length="472" mass="52020">MTSLPQLYFYLVLHAIFVGSSLGWQFPSLQRRRQAGKISSPAESSRTSIRIAPTAFDDWCTSIGIEKQKLEHTCKEGIPGISVRSTSSLASGECAIVLPVEAAIVVLHDDDADNNNVVISPIPDLLCDKAWNQAHQKLKLACILLSEHKKGEASTYKGYIDHLPPISGPGRARCDTLDRWTQAQLTALQSPGLVEIIVKRAEMDVEWFESLQSDSDVSREQFDWALDIVRTRAFAGDYSVPNNGEGNDIALLPVVDDLNHQETSLSYDIDPESSSLSQSPGQTKINFPPVAHVLGRTSTAICWVAHEIHESNSEVAHSYLHGVKSIGEDFLIEWGFIPSILDANIITVQGVPILTRGDGRIENESTALETIRKAIEISEPVAFSTDNRPSDGDVWRCIADACDKEADSLRFDSHDAGGTLLVLPTSEDDDDDSLARRRHAITESFLQGKTKLLRNASKWARHQEQMCQKALS</sequence>
<organism evidence="2 3">
    <name type="scientific">Cylindrotheca closterium</name>
    <dbReference type="NCBI Taxonomy" id="2856"/>
    <lineage>
        <taxon>Eukaryota</taxon>
        <taxon>Sar</taxon>
        <taxon>Stramenopiles</taxon>
        <taxon>Ochrophyta</taxon>
        <taxon>Bacillariophyta</taxon>
        <taxon>Bacillariophyceae</taxon>
        <taxon>Bacillariophycidae</taxon>
        <taxon>Bacillariales</taxon>
        <taxon>Bacillariaceae</taxon>
        <taxon>Cylindrotheca</taxon>
    </lineage>
</organism>
<keyword evidence="3" id="KW-1185">Reference proteome</keyword>
<name>A0AAD2FF72_9STRA</name>
<dbReference type="GO" id="GO:0016279">
    <property type="term" value="F:protein-lysine N-methyltransferase activity"/>
    <property type="evidence" value="ECO:0007669"/>
    <property type="project" value="TreeGrafter"/>
</dbReference>
<feature type="transmembrane region" description="Helical" evidence="1">
    <location>
        <begin position="7"/>
        <end position="26"/>
    </location>
</feature>
<dbReference type="PANTHER" id="PTHR13271">
    <property type="entry name" value="UNCHARACTERIZED PUTATIVE METHYLTRANSFERASE"/>
    <property type="match status" value="1"/>
</dbReference>
<gene>
    <name evidence="2" type="ORF">CYCCA115_LOCUS330</name>
</gene>